<protein>
    <submittedName>
        <fullName evidence="1">Uncharacterized protein</fullName>
    </submittedName>
</protein>
<dbReference type="EMBL" id="BTRK01000001">
    <property type="protein sequence ID" value="GMR31667.1"/>
    <property type="molecule type" value="Genomic_DNA"/>
</dbReference>
<organism evidence="1 2">
    <name type="scientific">Pristionchus mayeri</name>
    <dbReference type="NCBI Taxonomy" id="1317129"/>
    <lineage>
        <taxon>Eukaryota</taxon>
        <taxon>Metazoa</taxon>
        <taxon>Ecdysozoa</taxon>
        <taxon>Nematoda</taxon>
        <taxon>Chromadorea</taxon>
        <taxon>Rhabditida</taxon>
        <taxon>Rhabditina</taxon>
        <taxon>Diplogasteromorpha</taxon>
        <taxon>Diplogasteroidea</taxon>
        <taxon>Neodiplogasteridae</taxon>
        <taxon>Pristionchus</taxon>
    </lineage>
</organism>
<feature type="non-terminal residue" evidence="1">
    <location>
        <position position="1"/>
    </location>
</feature>
<reference evidence="2" key="1">
    <citation type="submission" date="2022-10" db="EMBL/GenBank/DDBJ databases">
        <title>Genome assembly of Pristionchus species.</title>
        <authorList>
            <person name="Yoshida K."/>
            <person name="Sommer R.J."/>
        </authorList>
    </citation>
    <scope>NUCLEOTIDE SEQUENCE [LARGE SCALE GENOMIC DNA]</scope>
    <source>
        <strain evidence="2">RS5460</strain>
    </source>
</reference>
<gene>
    <name evidence="1" type="ORF">PMAYCL1PPCAC_01862</name>
</gene>
<sequence length="80" mass="8783">FLLLLLPLSTAFILDSLFGLLRLLMQTIRDGGQRGVGDRRLRLASTRCVLLSHRLCVAKVGADHVDSLIGDVLPQALFLI</sequence>
<feature type="non-terminal residue" evidence="1">
    <location>
        <position position="80"/>
    </location>
</feature>
<name>A0AAN5C6F2_9BILA</name>
<dbReference type="AlphaFoldDB" id="A0AAN5C6F2"/>
<evidence type="ECO:0000313" key="2">
    <source>
        <dbReference type="Proteomes" id="UP001328107"/>
    </source>
</evidence>
<keyword evidence="2" id="KW-1185">Reference proteome</keyword>
<evidence type="ECO:0000313" key="1">
    <source>
        <dbReference type="EMBL" id="GMR31667.1"/>
    </source>
</evidence>
<accession>A0AAN5C6F2</accession>
<proteinExistence type="predicted"/>
<comment type="caution">
    <text evidence="1">The sequence shown here is derived from an EMBL/GenBank/DDBJ whole genome shotgun (WGS) entry which is preliminary data.</text>
</comment>
<dbReference type="Proteomes" id="UP001328107">
    <property type="component" value="Unassembled WGS sequence"/>
</dbReference>